<evidence type="ECO:0000313" key="2">
    <source>
        <dbReference type="Proteomes" id="UP001482231"/>
    </source>
</evidence>
<evidence type="ECO:0000313" key="1">
    <source>
        <dbReference type="EMBL" id="MEO1767174.1"/>
    </source>
</evidence>
<name>A0ABV0EF11_9BURK</name>
<dbReference type="Proteomes" id="UP001482231">
    <property type="component" value="Unassembled WGS sequence"/>
</dbReference>
<proteinExistence type="predicted"/>
<sequence length="155" mass="16877">MDPRLVFVRTAKGEEEFERRTHGLSQALRRVLILVDGKSPVARIMERGLGLPDVEGALTTLAQEGFIATAEEAGRRGLGVGDPKAELATLARSLLGPQSAKVVKKIQESGDTPQELAATIDSCRKLIKLFIDDAKAEEFARRAHELLFSSTQMGH</sequence>
<dbReference type="EMBL" id="JBAJEX010000005">
    <property type="protein sequence ID" value="MEO1767174.1"/>
    <property type="molecule type" value="Genomic_DNA"/>
</dbReference>
<dbReference type="RefSeq" id="WP_347308284.1">
    <property type="nucleotide sequence ID" value="NZ_JBAJEX010000005.1"/>
</dbReference>
<protein>
    <submittedName>
        <fullName evidence="1">Uncharacterized protein</fullName>
    </submittedName>
</protein>
<organism evidence="1 2">
    <name type="scientific">Thiobacter aerophilum</name>
    <dbReference type="NCBI Taxonomy" id="3121275"/>
    <lineage>
        <taxon>Bacteria</taxon>
        <taxon>Pseudomonadati</taxon>
        <taxon>Pseudomonadota</taxon>
        <taxon>Betaproteobacteria</taxon>
        <taxon>Burkholderiales</taxon>
        <taxon>Thiobacteraceae</taxon>
        <taxon>Thiobacter</taxon>
    </lineage>
</organism>
<keyword evidence="2" id="KW-1185">Reference proteome</keyword>
<accession>A0ABV0EF11</accession>
<gene>
    <name evidence="1" type="ORF">V6E02_08110</name>
</gene>
<comment type="caution">
    <text evidence="1">The sequence shown here is derived from an EMBL/GenBank/DDBJ whole genome shotgun (WGS) entry which is preliminary data.</text>
</comment>
<reference evidence="1 2" key="1">
    <citation type="submission" date="2024-02" db="EMBL/GenBank/DDBJ databases">
        <title>New thermophilic sulfur-oxidizing bacteria from a hot springs of the Uzon caldera (Kamchatka, Russia).</title>
        <authorList>
            <person name="Dukat A.M."/>
            <person name="Elcheninov A.G."/>
            <person name="Frolov E.N."/>
        </authorList>
    </citation>
    <scope>NUCLEOTIDE SEQUENCE [LARGE SCALE GENOMIC DNA]</scope>
    <source>
        <strain evidence="1 2">AK1</strain>
    </source>
</reference>